<dbReference type="Proteomes" id="UP000654257">
    <property type="component" value="Unassembled WGS sequence"/>
</dbReference>
<gene>
    <name evidence="2" type="ORF">GCM10007304_42710</name>
</gene>
<dbReference type="SUPFAM" id="SSF53597">
    <property type="entry name" value="Dihydrofolate reductase-like"/>
    <property type="match status" value="1"/>
</dbReference>
<feature type="domain" description="Bacterial bifunctional deaminase-reductase C-terminal" evidence="1">
    <location>
        <begin position="55"/>
        <end position="224"/>
    </location>
</feature>
<protein>
    <submittedName>
        <fullName evidence="2">Dihydrofolate reductase</fullName>
    </submittedName>
</protein>
<dbReference type="EMBL" id="BMCU01000005">
    <property type="protein sequence ID" value="GGG24313.1"/>
    <property type="molecule type" value="Genomic_DNA"/>
</dbReference>
<reference evidence="2" key="1">
    <citation type="journal article" date="2014" name="Int. J. Syst. Evol. Microbiol.">
        <title>Complete genome sequence of Corynebacterium casei LMG S-19264T (=DSM 44701T), isolated from a smear-ripened cheese.</title>
        <authorList>
            <consortium name="US DOE Joint Genome Institute (JGI-PGF)"/>
            <person name="Walter F."/>
            <person name="Albersmeier A."/>
            <person name="Kalinowski J."/>
            <person name="Ruckert C."/>
        </authorList>
    </citation>
    <scope>NUCLEOTIDE SEQUENCE</scope>
    <source>
        <strain evidence="2">CCM 7905</strain>
    </source>
</reference>
<organism evidence="2 3">
    <name type="scientific">Rhodococcoides trifolii</name>
    <dbReference type="NCBI Taxonomy" id="908250"/>
    <lineage>
        <taxon>Bacteria</taxon>
        <taxon>Bacillati</taxon>
        <taxon>Actinomycetota</taxon>
        <taxon>Actinomycetes</taxon>
        <taxon>Mycobacteriales</taxon>
        <taxon>Nocardiaceae</taxon>
        <taxon>Rhodococcoides</taxon>
    </lineage>
</organism>
<proteinExistence type="predicted"/>
<dbReference type="GO" id="GO:0009231">
    <property type="term" value="P:riboflavin biosynthetic process"/>
    <property type="evidence" value="ECO:0007669"/>
    <property type="project" value="InterPro"/>
</dbReference>
<dbReference type="PANTHER" id="PTHR38011:SF11">
    <property type="entry name" value="2,5-DIAMINO-6-RIBOSYLAMINO-4(3H)-PYRIMIDINONE 5'-PHOSPHATE REDUCTASE"/>
    <property type="match status" value="1"/>
</dbReference>
<dbReference type="PANTHER" id="PTHR38011">
    <property type="entry name" value="DIHYDROFOLATE REDUCTASE FAMILY PROTEIN (AFU_ORTHOLOGUE AFUA_8G06820)"/>
    <property type="match status" value="1"/>
</dbReference>
<dbReference type="InterPro" id="IPR002734">
    <property type="entry name" value="RibDG_C"/>
</dbReference>
<name>A0A917G5I5_9NOCA</name>
<accession>A0A917G5I5</accession>
<dbReference type="AlphaFoldDB" id="A0A917G5I5"/>
<dbReference type="Pfam" id="PF01872">
    <property type="entry name" value="RibD_C"/>
    <property type="match status" value="1"/>
</dbReference>
<evidence type="ECO:0000259" key="1">
    <source>
        <dbReference type="Pfam" id="PF01872"/>
    </source>
</evidence>
<dbReference type="InterPro" id="IPR024072">
    <property type="entry name" value="DHFR-like_dom_sf"/>
</dbReference>
<dbReference type="Gene3D" id="3.40.430.10">
    <property type="entry name" value="Dihydrofolate Reductase, subunit A"/>
    <property type="match status" value="1"/>
</dbReference>
<evidence type="ECO:0000313" key="3">
    <source>
        <dbReference type="Proteomes" id="UP000654257"/>
    </source>
</evidence>
<keyword evidence="3" id="KW-1185">Reference proteome</keyword>
<comment type="caution">
    <text evidence="2">The sequence shown here is derived from an EMBL/GenBank/DDBJ whole genome shotgun (WGS) entry which is preliminary data.</text>
</comment>
<reference evidence="2" key="2">
    <citation type="submission" date="2020-09" db="EMBL/GenBank/DDBJ databases">
        <authorList>
            <person name="Sun Q."/>
            <person name="Sedlacek I."/>
        </authorList>
    </citation>
    <scope>NUCLEOTIDE SEQUENCE</scope>
    <source>
        <strain evidence="2">CCM 7905</strain>
    </source>
</reference>
<dbReference type="InterPro" id="IPR050765">
    <property type="entry name" value="Riboflavin_Biosynth_HTPR"/>
</dbReference>
<sequence length="231" mass="25137">MACECQKSPPDISDAFCVLSSPMSKIYQVVSIRRDVRTLGNPAAVKHHVAMRDLVITQNITVDGVIEATDDWFQRAGGDPELDSALAAFRDASDGFLVGRMTFEAMRDYWGALTDDTTGVTDHLDRVAKYVVSSTLDNPRWDNTTVLSGDLTEDIAQIKSAAGSDIVCTGSIGLCRDLIGAGLVDEYRLFTYPYARGSGQRLFDGTPPQALTLLESRAFPSGATLTRYRVS</sequence>
<evidence type="ECO:0000313" key="2">
    <source>
        <dbReference type="EMBL" id="GGG24313.1"/>
    </source>
</evidence>
<dbReference type="GO" id="GO:0008703">
    <property type="term" value="F:5-amino-6-(5-phosphoribosylamino)uracil reductase activity"/>
    <property type="evidence" value="ECO:0007669"/>
    <property type="project" value="InterPro"/>
</dbReference>